<dbReference type="SUPFAM" id="SSF52172">
    <property type="entry name" value="CheY-like"/>
    <property type="match status" value="1"/>
</dbReference>
<name>A0ABX4MR03_9RHOB</name>
<dbReference type="EC" id="2.7.7.65" evidence="1"/>
<gene>
    <name evidence="6" type="ORF">CVM39_04955</name>
</gene>
<dbReference type="InterPro" id="IPR000160">
    <property type="entry name" value="GGDEF_dom"/>
</dbReference>
<comment type="catalytic activity">
    <reaction evidence="2">
        <text>2 GTP = 3',3'-c-di-GMP + 2 diphosphate</text>
        <dbReference type="Rhea" id="RHEA:24898"/>
        <dbReference type="ChEBI" id="CHEBI:33019"/>
        <dbReference type="ChEBI" id="CHEBI:37565"/>
        <dbReference type="ChEBI" id="CHEBI:58805"/>
        <dbReference type="EC" id="2.7.7.65"/>
    </reaction>
</comment>
<protein>
    <recommendedName>
        <fullName evidence="1">diguanylate cyclase</fullName>
        <ecNumber evidence="1">2.7.7.65</ecNumber>
    </recommendedName>
</protein>
<dbReference type="Gene3D" id="3.30.70.270">
    <property type="match status" value="1"/>
</dbReference>
<dbReference type="Pfam" id="PF00990">
    <property type="entry name" value="GGDEF"/>
    <property type="match status" value="1"/>
</dbReference>
<evidence type="ECO:0000256" key="2">
    <source>
        <dbReference type="ARBA" id="ARBA00034247"/>
    </source>
</evidence>
<evidence type="ECO:0000256" key="1">
    <source>
        <dbReference type="ARBA" id="ARBA00012528"/>
    </source>
</evidence>
<accession>A0ABX4MR03</accession>
<dbReference type="InterPro" id="IPR043128">
    <property type="entry name" value="Rev_trsase/Diguanyl_cyclase"/>
</dbReference>
<dbReference type="EMBL" id="PGTD01000012">
    <property type="protein sequence ID" value="PJE30796.1"/>
    <property type="molecule type" value="Genomic_DNA"/>
</dbReference>
<evidence type="ECO:0000259" key="4">
    <source>
        <dbReference type="PROSITE" id="PS50110"/>
    </source>
</evidence>
<comment type="caution">
    <text evidence="6">The sequence shown here is derived from an EMBL/GenBank/DDBJ whole genome shotgun (WGS) entry which is preliminary data.</text>
</comment>
<dbReference type="SMART" id="SM00448">
    <property type="entry name" value="REC"/>
    <property type="match status" value="1"/>
</dbReference>
<dbReference type="PANTHER" id="PTHR45138">
    <property type="entry name" value="REGULATORY COMPONENTS OF SENSORY TRANSDUCTION SYSTEM"/>
    <property type="match status" value="1"/>
</dbReference>
<keyword evidence="7" id="KW-1185">Reference proteome</keyword>
<feature type="domain" description="Response regulatory" evidence="4">
    <location>
        <begin position="31"/>
        <end position="147"/>
    </location>
</feature>
<dbReference type="SMART" id="SM00267">
    <property type="entry name" value="GGDEF"/>
    <property type="match status" value="1"/>
</dbReference>
<reference evidence="6 7" key="1">
    <citation type="journal article" date="2018" name="Int. J. Syst. Evol. Microbiol.">
        <title>Pseudooceanicola lipolyticus sp. nov., a marine alphaproteobacterium, reclassification of Oceanicola flagellatus as Pseudooceanicola flagellatus comb. nov. and emended description of the genus Pseudooceanicola.</title>
        <authorList>
            <person name="Huang M.-M."/>
            <person name="Guo L.-L."/>
            <person name="Wu Y.-H."/>
            <person name="Lai Q.-L."/>
            <person name="Shao Z.-Z."/>
            <person name="Wang C.-S."/>
            <person name="Wu M."/>
            <person name="Xu X.-W."/>
        </authorList>
    </citation>
    <scope>NUCLEOTIDE SEQUENCE [LARGE SCALE GENOMIC DNA]</scope>
    <source>
        <strain evidence="6 7">Ar-45</strain>
    </source>
</reference>
<proteinExistence type="predicted"/>
<dbReference type="PROSITE" id="PS50110">
    <property type="entry name" value="RESPONSE_REGULATORY"/>
    <property type="match status" value="1"/>
</dbReference>
<dbReference type="PANTHER" id="PTHR45138:SF9">
    <property type="entry name" value="DIGUANYLATE CYCLASE DGCM-RELATED"/>
    <property type="match status" value="1"/>
</dbReference>
<dbReference type="Gene3D" id="3.40.50.2300">
    <property type="match status" value="1"/>
</dbReference>
<organism evidence="6 7">
    <name type="scientific">Pseudooceanicola antarcticus</name>
    <dbReference type="NCBI Taxonomy" id="1247613"/>
    <lineage>
        <taxon>Bacteria</taxon>
        <taxon>Pseudomonadati</taxon>
        <taxon>Pseudomonadota</taxon>
        <taxon>Alphaproteobacteria</taxon>
        <taxon>Rhodobacterales</taxon>
        <taxon>Paracoccaceae</taxon>
        <taxon>Pseudooceanicola</taxon>
    </lineage>
</organism>
<feature type="domain" description="GGDEF" evidence="5">
    <location>
        <begin position="354"/>
        <end position="489"/>
    </location>
</feature>
<dbReference type="InterPro" id="IPR011006">
    <property type="entry name" value="CheY-like_superfamily"/>
</dbReference>
<dbReference type="CDD" id="cd01949">
    <property type="entry name" value="GGDEF"/>
    <property type="match status" value="1"/>
</dbReference>
<dbReference type="InterPro" id="IPR001789">
    <property type="entry name" value="Sig_transdc_resp-reg_receiver"/>
</dbReference>
<evidence type="ECO:0000256" key="3">
    <source>
        <dbReference type="PROSITE-ProRule" id="PRU00169"/>
    </source>
</evidence>
<evidence type="ECO:0000313" key="6">
    <source>
        <dbReference type="EMBL" id="PJE30796.1"/>
    </source>
</evidence>
<dbReference type="Proteomes" id="UP000231702">
    <property type="component" value="Unassembled WGS sequence"/>
</dbReference>
<dbReference type="InterPro" id="IPR050469">
    <property type="entry name" value="Diguanylate_Cyclase"/>
</dbReference>
<dbReference type="SUPFAM" id="SSF55073">
    <property type="entry name" value="Nucleotide cyclase"/>
    <property type="match status" value="1"/>
</dbReference>
<dbReference type="CDD" id="cd00156">
    <property type="entry name" value="REC"/>
    <property type="match status" value="1"/>
</dbReference>
<dbReference type="PROSITE" id="PS50887">
    <property type="entry name" value="GGDEF"/>
    <property type="match status" value="1"/>
</dbReference>
<evidence type="ECO:0000259" key="5">
    <source>
        <dbReference type="PROSITE" id="PS50887"/>
    </source>
</evidence>
<sequence length="504" mass="54575">MSYAISPPWLCPATRGGPWRPAGSPADMPGRILIVDDNVTRRISLAARLSGAFYEIQVACTALEALELLDHWQPGMILIADELESMPTGRLLRRLRVDARAAEVTLLVVTAPGAHLGRSGLLTAGADDVIARNEPQEVFRARMRAQQRAREVMNTLKLRGNDLRLPGLSESRARFPGVARASFIAPDAATARDWRRAFEGLPGFRLEFLDMGELREGSGRAAPPGQPDRSGLLVLGLAPDNEGRGLRLLAEMTNRSDRLEQEILVLAPGASPYTQAQAYDIGAGAVMPGPFDAAEIAARMRLLQARLARRRALRRALAESLRASVTDPLTGLHNRRFALPRLAQISQAAAMRGEGFAVLVADLDHFKAVNDRYGHGTGDIVLQWVAQILRRNLRNEDVLARIGGEEFLAILPGVGPEAARQIAGGLCTRLREAPLELPELEAPLPLTISVGLTTGGAGRRCPEELIADADRALYAAKRAGRDQVVCHPPLTPPQPAIRRAEARG</sequence>
<dbReference type="NCBIfam" id="TIGR00254">
    <property type="entry name" value="GGDEF"/>
    <property type="match status" value="1"/>
</dbReference>
<dbReference type="Pfam" id="PF00072">
    <property type="entry name" value="Response_reg"/>
    <property type="match status" value="1"/>
</dbReference>
<comment type="caution">
    <text evidence="3">Lacks conserved residue(s) required for the propagation of feature annotation.</text>
</comment>
<dbReference type="InterPro" id="IPR029787">
    <property type="entry name" value="Nucleotide_cyclase"/>
</dbReference>
<evidence type="ECO:0000313" key="7">
    <source>
        <dbReference type="Proteomes" id="UP000231702"/>
    </source>
</evidence>